<evidence type="ECO:0000313" key="3">
    <source>
        <dbReference type="Proteomes" id="UP000230423"/>
    </source>
</evidence>
<protein>
    <recommendedName>
        <fullName evidence="1">Helicase ATP-binding domain-containing protein</fullName>
    </recommendedName>
</protein>
<evidence type="ECO:0000313" key="2">
    <source>
        <dbReference type="EMBL" id="PIO58327.1"/>
    </source>
</evidence>
<dbReference type="OrthoDB" id="416741at2759"/>
<dbReference type="GO" id="GO:0005524">
    <property type="term" value="F:ATP binding"/>
    <property type="evidence" value="ECO:0007669"/>
    <property type="project" value="InterPro"/>
</dbReference>
<dbReference type="EMBL" id="KZ361540">
    <property type="protein sequence ID" value="PIO58327.1"/>
    <property type="molecule type" value="Genomic_DNA"/>
</dbReference>
<dbReference type="GO" id="GO:0005737">
    <property type="term" value="C:cytoplasm"/>
    <property type="evidence" value="ECO:0007669"/>
    <property type="project" value="TreeGrafter"/>
</dbReference>
<gene>
    <name evidence="2" type="ORF">TELCIR_20241</name>
</gene>
<accession>A0A2G9TK40</accession>
<keyword evidence="3" id="KW-1185">Reference proteome</keyword>
<proteinExistence type="predicted"/>
<organism evidence="2 3">
    <name type="scientific">Teladorsagia circumcincta</name>
    <name type="common">Brown stomach worm</name>
    <name type="synonym">Ostertagia circumcincta</name>
    <dbReference type="NCBI Taxonomy" id="45464"/>
    <lineage>
        <taxon>Eukaryota</taxon>
        <taxon>Metazoa</taxon>
        <taxon>Ecdysozoa</taxon>
        <taxon>Nematoda</taxon>
        <taxon>Chromadorea</taxon>
        <taxon>Rhabditida</taxon>
        <taxon>Rhabditina</taxon>
        <taxon>Rhabditomorpha</taxon>
        <taxon>Strongyloidea</taxon>
        <taxon>Trichostrongylidae</taxon>
        <taxon>Teladorsagia</taxon>
    </lineage>
</organism>
<dbReference type="PANTHER" id="PTHR14074">
    <property type="entry name" value="HELICASE WITH DEATH DOMAIN-RELATED"/>
    <property type="match status" value="1"/>
</dbReference>
<feature type="non-terminal residue" evidence="2">
    <location>
        <position position="96"/>
    </location>
</feature>
<dbReference type="GO" id="GO:0003676">
    <property type="term" value="F:nucleic acid binding"/>
    <property type="evidence" value="ECO:0007669"/>
    <property type="project" value="InterPro"/>
</dbReference>
<dbReference type="SUPFAM" id="SSF52540">
    <property type="entry name" value="P-loop containing nucleoside triphosphate hydrolases"/>
    <property type="match status" value="1"/>
</dbReference>
<dbReference type="Pfam" id="PF00270">
    <property type="entry name" value="DEAD"/>
    <property type="match status" value="1"/>
</dbReference>
<dbReference type="Proteomes" id="UP000230423">
    <property type="component" value="Unassembled WGS sequence"/>
</dbReference>
<evidence type="ECO:0000259" key="1">
    <source>
        <dbReference type="PROSITE" id="PS51192"/>
    </source>
</evidence>
<dbReference type="InterPro" id="IPR011545">
    <property type="entry name" value="DEAD/DEAH_box_helicase_dom"/>
</dbReference>
<dbReference type="PROSITE" id="PS51192">
    <property type="entry name" value="HELICASE_ATP_BIND_1"/>
    <property type="match status" value="1"/>
</dbReference>
<dbReference type="InterPro" id="IPR027417">
    <property type="entry name" value="P-loop_NTPase"/>
</dbReference>
<feature type="domain" description="Helicase ATP-binding" evidence="1">
    <location>
        <begin position="1"/>
        <end position="96"/>
    </location>
</feature>
<dbReference type="InterPro" id="IPR014001">
    <property type="entry name" value="Helicase_ATP-bd"/>
</dbReference>
<name>A0A2G9TK40_TELCI</name>
<dbReference type="InterPro" id="IPR051363">
    <property type="entry name" value="RLR_Helicase"/>
</dbReference>
<sequence>MNGINTIIAAPTGSGKTVVAVNIIKSHLDKNRISGRMAKVLFMTPNTVILDQQADCLRKFLGHRYQVLAVRGSDNIPLREIIAAKDVIVATPQLIV</sequence>
<dbReference type="PANTHER" id="PTHR14074:SF29">
    <property type="entry name" value="DICER-RELATED HELICASE"/>
    <property type="match status" value="1"/>
</dbReference>
<dbReference type="Gene3D" id="3.40.50.300">
    <property type="entry name" value="P-loop containing nucleotide triphosphate hydrolases"/>
    <property type="match status" value="1"/>
</dbReference>
<dbReference type="AlphaFoldDB" id="A0A2G9TK40"/>
<reference evidence="2 3" key="1">
    <citation type="submission" date="2015-09" db="EMBL/GenBank/DDBJ databases">
        <title>Draft genome of the parasitic nematode Teladorsagia circumcincta isolate WARC Sus (inbred).</title>
        <authorList>
            <person name="Mitreva M."/>
        </authorList>
    </citation>
    <scope>NUCLEOTIDE SEQUENCE [LARGE SCALE GENOMIC DNA]</scope>
    <source>
        <strain evidence="2 3">S</strain>
    </source>
</reference>